<feature type="binding site" evidence="5 8">
    <location>
        <position position="139"/>
    </location>
    <ligand>
        <name>Ni(2+)</name>
        <dbReference type="ChEBI" id="CHEBI:49786"/>
        <label>1</label>
    </ligand>
</feature>
<dbReference type="Pfam" id="PF01979">
    <property type="entry name" value="Amidohydro_1"/>
    <property type="match status" value="1"/>
</dbReference>
<gene>
    <name evidence="13" type="primary">ureC_1</name>
    <name evidence="5" type="synonym">ureC</name>
    <name evidence="13" type="ORF">SAE02_16400</name>
</gene>
<keyword evidence="3 5" id="KW-0479">Metal-binding</keyword>
<dbReference type="OrthoDB" id="9802793at2"/>
<dbReference type="Pfam" id="PF00449">
    <property type="entry name" value="Urease_alpha"/>
    <property type="match status" value="1"/>
</dbReference>
<evidence type="ECO:0000256" key="10">
    <source>
        <dbReference type="PROSITE-ProRule" id="PRU00700"/>
    </source>
</evidence>
<dbReference type="GO" id="GO:0009039">
    <property type="term" value="F:urease activity"/>
    <property type="evidence" value="ECO:0007669"/>
    <property type="project" value="UniProtKB-UniRule"/>
</dbReference>
<dbReference type="UniPathway" id="UPA00258">
    <property type="reaction ID" value="UER00370"/>
</dbReference>
<dbReference type="InterPro" id="IPR006680">
    <property type="entry name" value="Amidohydro-rel"/>
</dbReference>
<evidence type="ECO:0000313" key="14">
    <source>
        <dbReference type="Proteomes" id="UP000321523"/>
    </source>
</evidence>
<dbReference type="PANTHER" id="PTHR43440:SF1">
    <property type="entry name" value="UREASE"/>
    <property type="match status" value="1"/>
</dbReference>
<dbReference type="AlphaFoldDB" id="A0A512DLY9"/>
<feature type="binding site" evidence="5 8">
    <location>
        <position position="141"/>
    </location>
    <ligand>
        <name>Ni(2+)</name>
        <dbReference type="ChEBI" id="CHEBI:49786"/>
        <label>1</label>
    </ligand>
</feature>
<feature type="binding site" evidence="5 8">
    <location>
        <position position="272"/>
    </location>
    <ligand>
        <name>Ni(2+)</name>
        <dbReference type="ChEBI" id="CHEBI:49786"/>
        <label>2</label>
    </ligand>
</feature>
<keyword evidence="5 10" id="KW-0963">Cytoplasm</keyword>
<evidence type="ECO:0000256" key="7">
    <source>
        <dbReference type="PIRSR" id="PIRSR611612-50"/>
    </source>
</evidence>
<dbReference type="InterPro" id="IPR011059">
    <property type="entry name" value="Metal-dep_hydrolase_composite"/>
</dbReference>
<reference evidence="13 14" key="1">
    <citation type="submission" date="2019-07" db="EMBL/GenBank/DDBJ databases">
        <title>Whole genome shotgun sequence of Skermanella aerolata NBRC 106429.</title>
        <authorList>
            <person name="Hosoyama A."/>
            <person name="Uohara A."/>
            <person name="Ohji S."/>
            <person name="Ichikawa N."/>
        </authorList>
    </citation>
    <scope>NUCLEOTIDE SEQUENCE [LARGE SCALE GENOMIC DNA]</scope>
    <source>
        <strain evidence="13 14">NBRC 106429</strain>
    </source>
</reference>
<feature type="binding site" evidence="5 10">
    <location>
        <position position="219"/>
    </location>
    <ligand>
        <name>substrate</name>
    </ligand>
</feature>
<dbReference type="PROSITE" id="PS51368">
    <property type="entry name" value="UREASE_3"/>
    <property type="match status" value="1"/>
</dbReference>
<feature type="modified residue" description="N6-carboxylysine" evidence="5 7">
    <location>
        <position position="217"/>
    </location>
</feature>
<dbReference type="EMBL" id="BJYZ01000006">
    <property type="protein sequence ID" value="GEO37492.1"/>
    <property type="molecule type" value="Genomic_DNA"/>
</dbReference>
<dbReference type="HAMAP" id="MF_01953">
    <property type="entry name" value="Urease_alpha"/>
    <property type="match status" value="1"/>
</dbReference>
<dbReference type="NCBIfam" id="NF009686">
    <property type="entry name" value="PRK13207.1"/>
    <property type="match status" value="1"/>
</dbReference>
<protein>
    <recommendedName>
        <fullName evidence="5 6">Urease subunit alpha</fullName>
        <ecNumber evidence="5 6">3.5.1.5</ecNumber>
    </recommendedName>
    <alternativeName>
        <fullName evidence="5">Urea amidohydrolase subunit alpha</fullName>
    </alternativeName>
</protein>
<dbReference type="SUPFAM" id="SSF51338">
    <property type="entry name" value="Composite domain of metallo-dependent hydrolases"/>
    <property type="match status" value="1"/>
</dbReference>
<feature type="domain" description="Urease" evidence="12">
    <location>
        <begin position="134"/>
        <end position="568"/>
    </location>
</feature>
<dbReference type="PRINTS" id="PR01752">
    <property type="entry name" value="UREASE"/>
</dbReference>
<dbReference type="InterPro" id="IPR032466">
    <property type="entry name" value="Metal_Hydrolase"/>
</dbReference>
<keyword evidence="2 5" id="KW-0533">Nickel</keyword>
<evidence type="ECO:0000256" key="1">
    <source>
        <dbReference type="ARBA" id="ARBA00004897"/>
    </source>
</evidence>
<evidence type="ECO:0000256" key="9">
    <source>
        <dbReference type="PIRSR" id="PIRSR611612-52"/>
    </source>
</evidence>
<dbReference type="InterPro" id="IPR017951">
    <property type="entry name" value="Urease_asu_c"/>
</dbReference>
<comment type="pathway">
    <text evidence="1 5">Nitrogen metabolism; urea degradation; CO(2) and NH(3) from urea (urease route): step 1/1.</text>
</comment>
<dbReference type="InterPro" id="IPR005848">
    <property type="entry name" value="Urease_asu"/>
</dbReference>
<name>A0A512DLY9_9PROT</name>
<comment type="cofactor">
    <cofactor evidence="5 8">
        <name>Ni cation</name>
        <dbReference type="ChEBI" id="CHEBI:25516"/>
    </cofactor>
    <text evidence="5 8">Binds 2 nickel ions per subunit.</text>
</comment>
<comment type="PTM">
    <text evidence="7">Carbamylation allows a single lysine to coordinate two nickel ions.</text>
</comment>
<dbReference type="Proteomes" id="UP000321523">
    <property type="component" value="Unassembled WGS sequence"/>
</dbReference>
<keyword evidence="14" id="KW-1185">Reference proteome</keyword>
<dbReference type="GO" id="GO:0016151">
    <property type="term" value="F:nickel cation binding"/>
    <property type="evidence" value="ECO:0007669"/>
    <property type="project" value="UniProtKB-UniRule"/>
</dbReference>
<dbReference type="RefSeq" id="WP_044427236.1">
    <property type="nucleotide sequence ID" value="NZ_BJYZ01000006.1"/>
</dbReference>
<evidence type="ECO:0000313" key="13">
    <source>
        <dbReference type="EMBL" id="GEO37492.1"/>
    </source>
</evidence>
<dbReference type="SUPFAM" id="SSF51556">
    <property type="entry name" value="Metallo-dependent hydrolases"/>
    <property type="match status" value="1"/>
</dbReference>
<evidence type="ECO:0000256" key="4">
    <source>
        <dbReference type="ARBA" id="ARBA00022801"/>
    </source>
</evidence>
<feature type="binding site" description="via carbamate group" evidence="5 8">
    <location>
        <position position="217"/>
    </location>
    <ligand>
        <name>Ni(2+)</name>
        <dbReference type="ChEBI" id="CHEBI:49786"/>
        <label>1</label>
    </ligand>
</feature>
<evidence type="ECO:0000256" key="8">
    <source>
        <dbReference type="PIRSR" id="PIRSR611612-51"/>
    </source>
</evidence>
<comment type="caution">
    <text evidence="13">The sequence shown here is derived from an EMBL/GenBank/DDBJ whole genome shotgun (WGS) entry which is preliminary data.</text>
</comment>
<dbReference type="EC" id="3.5.1.5" evidence="5 6"/>
<accession>A0A512DLY9</accession>
<proteinExistence type="inferred from homology"/>
<sequence length="568" mass="60977">MATISRAHYAEIYGPTTGDMVRLGDTGLLAEIEHDFTVYGDELTTGAGKSMRDGEGFQTTGTYASGALDMVVQNATVIDPVLGIVKGDIGIRDGRIVGIGKAGNSDIMDGVDPSLRTGPNTTVVHGDFYIATAGGVEAHAHFLSPQQCDHALAGGITTMIGMSPGPHFDVSCSGPNVLGELIRAADEYCLNFGFLGRGASDPGAVEETVAGGALGVKIHEDFGASSAVIDGSLIAADRNDFAVHLHTDTINEYGFCEDTLAAIDGRTIHMYHTEGAGGGHAPDLLRVNGFANVIPSSTNPTNPFTAYALNEGVPMTMLAHVLNFRLPEDVAFAESRIRPQTMAAEDILHDMGAISIFATDTQGMGRLAENVAKCWQLASVMKERVGRLPTETTQRADNERIRRYVAKYTINPARAVGIEEHVGSLEPGRLADIVLWPRNSFGVKPWMVIKGGFIAWAAMGDGNASQTNSEPIIQRPMWGALGTAKHKLGYTFVSRLAVEADVERKLGVQKRFIQIRNIRGITKRDMLHNDAMPHITVDSQTFDVYADGALLTCAPAKKVPLNRRYMLR</sequence>
<dbReference type="InterPro" id="IPR050112">
    <property type="entry name" value="Urease_alpha_subunit"/>
</dbReference>
<evidence type="ECO:0000256" key="6">
    <source>
        <dbReference type="NCBIfam" id="TIGR01792"/>
    </source>
</evidence>
<comment type="subcellular location">
    <subcellularLocation>
        <location evidence="5 10">Cytoplasm</location>
    </subcellularLocation>
</comment>
<comment type="similarity">
    <text evidence="5 11">Belongs to the metallo-dependent hydrolases superfamily. Urease alpha subunit family.</text>
</comment>
<dbReference type="Gene3D" id="3.20.20.140">
    <property type="entry name" value="Metal-dependent hydrolases"/>
    <property type="match status" value="1"/>
</dbReference>
<dbReference type="NCBIfam" id="TIGR01792">
    <property type="entry name" value="urease_alph"/>
    <property type="match status" value="1"/>
</dbReference>
<dbReference type="PANTHER" id="PTHR43440">
    <property type="entry name" value="UREASE"/>
    <property type="match status" value="1"/>
</dbReference>
<dbReference type="GO" id="GO:0005737">
    <property type="term" value="C:cytoplasm"/>
    <property type="evidence" value="ECO:0007669"/>
    <property type="project" value="UniProtKB-SubCell"/>
</dbReference>
<evidence type="ECO:0000256" key="3">
    <source>
        <dbReference type="ARBA" id="ARBA00022723"/>
    </source>
</evidence>
<dbReference type="GO" id="GO:0043419">
    <property type="term" value="P:urea catabolic process"/>
    <property type="evidence" value="ECO:0007669"/>
    <property type="project" value="UniProtKB-UniRule"/>
</dbReference>
<evidence type="ECO:0000259" key="12">
    <source>
        <dbReference type="PROSITE" id="PS51368"/>
    </source>
</evidence>
<organism evidence="13 14">
    <name type="scientific">Skermanella aerolata</name>
    <dbReference type="NCBI Taxonomy" id="393310"/>
    <lineage>
        <taxon>Bacteria</taxon>
        <taxon>Pseudomonadati</taxon>
        <taxon>Pseudomonadota</taxon>
        <taxon>Alphaproteobacteria</taxon>
        <taxon>Rhodospirillales</taxon>
        <taxon>Azospirillaceae</taxon>
        <taxon>Skermanella</taxon>
    </lineage>
</organism>
<evidence type="ECO:0000256" key="5">
    <source>
        <dbReference type="HAMAP-Rule" id="MF_01953"/>
    </source>
</evidence>
<keyword evidence="4 5" id="KW-0378">Hydrolase</keyword>
<feature type="binding site" evidence="5 8">
    <location>
        <position position="360"/>
    </location>
    <ligand>
        <name>Ni(2+)</name>
        <dbReference type="ChEBI" id="CHEBI:49786"/>
        <label>1</label>
    </ligand>
</feature>
<evidence type="ECO:0000256" key="11">
    <source>
        <dbReference type="RuleBase" id="RU004158"/>
    </source>
</evidence>
<evidence type="ECO:0000256" key="2">
    <source>
        <dbReference type="ARBA" id="ARBA00022596"/>
    </source>
</evidence>
<comment type="subunit">
    <text evidence="5">Heterotrimer of UreA (gamma), UreB (beta) and UreC (alpha) subunits. Three heterotrimers associate to form the active enzyme.</text>
</comment>
<feature type="binding site" evidence="5 8">
    <location>
        <position position="246"/>
    </location>
    <ligand>
        <name>Ni(2+)</name>
        <dbReference type="ChEBI" id="CHEBI:49786"/>
        <label>2</label>
    </ligand>
</feature>
<feature type="binding site" description="via carbamate group" evidence="5 8">
    <location>
        <position position="217"/>
    </location>
    <ligand>
        <name>Ni(2+)</name>
        <dbReference type="ChEBI" id="CHEBI:49786"/>
        <label>2</label>
    </ligand>
</feature>
<dbReference type="InterPro" id="IPR011612">
    <property type="entry name" value="Urease_alpha_N_dom"/>
</dbReference>
<comment type="PTM">
    <text evidence="5">Carboxylation allows a single lysine to coordinate two nickel ions.</text>
</comment>
<comment type="catalytic activity">
    <reaction evidence="5">
        <text>urea + 2 H2O + H(+) = hydrogencarbonate + 2 NH4(+)</text>
        <dbReference type="Rhea" id="RHEA:20557"/>
        <dbReference type="ChEBI" id="CHEBI:15377"/>
        <dbReference type="ChEBI" id="CHEBI:15378"/>
        <dbReference type="ChEBI" id="CHEBI:16199"/>
        <dbReference type="ChEBI" id="CHEBI:17544"/>
        <dbReference type="ChEBI" id="CHEBI:28938"/>
        <dbReference type="EC" id="3.5.1.5"/>
    </reaction>
</comment>
<feature type="active site" description="Proton donor" evidence="5 9">
    <location>
        <position position="320"/>
    </location>
</feature>
<dbReference type="Gene3D" id="2.30.40.10">
    <property type="entry name" value="Urease, subunit C, domain 1"/>
    <property type="match status" value="1"/>
</dbReference>